<protein>
    <submittedName>
        <fullName evidence="2">Uncharacterized protein</fullName>
    </submittedName>
</protein>
<dbReference type="EMBL" id="ML977149">
    <property type="protein sequence ID" value="KAF1988369.1"/>
    <property type="molecule type" value="Genomic_DNA"/>
</dbReference>
<dbReference type="AlphaFoldDB" id="A0A6G1H5T9"/>
<accession>A0A6G1H5T9</accession>
<dbReference type="Proteomes" id="UP000800041">
    <property type="component" value="Unassembled WGS sequence"/>
</dbReference>
<gene>
    <name evidence="2" type="ORF">K402DRAFT_453051</name>
</gene>
<name>A0A6G1H5T9_9PEZI</name>
<reference evidence="2" key="1">
    <citation type="journal article" date="2020" name="Stud. Mycol.">
        <title>101 Dothideomycetes genomes: a test case for predicting lifestyles and emergence of pathogens.</title>
        <authorList>
            <person name="Haridas S."/>
            <person name="Albert R."/>
            <person name="Binder M."/>
            <person name="Bloem J."/>
            <person name="Labutti K."/>
            <person name="Salamov A."/>
            <person name="Andreopoulos B."/>
            <person name="Baker S."/>
            <person name="Barry K."/>
            <person name="Bills G."/>
            <person name="Bluhm B."/>
            <person name="Cannon C."/>
            <person name="Castanera R."/>
            <person name="Culley D."/>
            <person name="Daum C."/>
            <person name="Ezra D."/>
            <person name="Gonzalez J."/>
            <person name="Henrissat B."/>
            <person name="Kuo A."/>
            <person name="Liang C."/>
            <person name="Lipzen A."/>
            <person name="Lutzoni F."/>
            <person name="Magnuson J."/>
            <person name="Mondo S."/>
            <person name="Nolan M."/>
            <person name="Ohm R."/>
            <person name="Pangilinan J."/>
            <person name="Park H.-J."/>
            <person name="Ramirez L."/>
            <person name="Alfaro M."/>
            <person name="Sun H."/>
            <person name="Tritt A."/>
            <person name="Yoshinaga Y."/>
            <person name="Zwiers L.-H."/>
            <person name="Turgeon B."/>
            <person name="Goodwin S."/>
            <person name="Spatafora J."/>
            <person name="Crous P."/>
            <person name="Grigoriev I."/>
        </authorList>
    </citation>
    <scope>NUCLEOTIDE SEQUENCE</scope>
    <source>
        <strain evidence="2">CBS 113979</strain>
    </source>
</reference>
<proteinExistence type="predicted"/>
<evidence type="ECO:0000256" key="1">
    <source>
        <dbReference type="SAM" id="MobiDB-lite"/>
    </source>
</evidence>
<evidence type="ECO:0000313" key="3">
    <source>
        <dbReference type="Proteomes" id="UP000800041"/>
    </source>
</evidence>
<feature type="region of interest" description="Disordered" evidence="1">
    <location>
        <begin position="206"/>
        <end position="254"/>
    </location>
</feature>
<sequence>MQRSTPGAWGMGPAGSGWLSQVKWHAIARDREMRRDGGGGWRVEGECVADVRCLHSGLRQSPPVFIACKWRCTERWSARSIVRSGDCSTVVKQRLFAPDSSTPSGVGIGRTRRTGQDALLGLREHCHHHHCRQTRSHGCSCCTLWRRHRTLSAGGYEYAPFLGRRSGSASDLRLSRTPGLSESHARRESAIFPKICTIARTKRSVDERPGLLRTRPPSSGLDTMPVTASHGGFSRRHGQAGTAGSAWDLSTKGTRDGERNFARADSKPGTLTCATLGLGLFSLDLLSRLRWLAGGATKQNGIVQGVRSRSMISMVHHHYAARGDKKEPGRDRLSTAPACKLDVRLVEEMRELRLLGSCCGAWQPQLSSGEESISTSWHPEAIMVPRLKDRTPLSQRNDGVQGIRRGAHFSKHAGCLTLPQTEDANSTHSPPEAGIIFELENLWLEHDE</sequence>
<organism evidence="2 3">
    <name type="scientific">Aulographum hederae CBS 113979</name>
    <dbReference type="NCBI Taxonomy" id="1176131"/>
    <lineage>
        <taxon>Eukaryota</taxon>
        <taxon>Fungi</taxon>
        <taxon>Dikarya</taxon>
        <taxon>Ascomycota</taxon>
        <taxon>Pezizomycotina</taxon>
        <taxon>Dothideomycetes</taxon>
        <taxon>Pleosporomycetidae</taxon>
        <taxon>Aulographales</taxon>
        <taxon>Aulographaceae</taxon>
    </lineage>
</organism>
<keyword evidence="3" id="KW-1185">Reference proteome</keyword>
<evidence type="ECO:0000313" key="2">
    <source>
        <dbReference type="EMBL" id="KAF1988369.1"/>
    </source>
</evidence>